<dbReference type="AlphaFoldDB" id="Q6N1F1"/>
<evidence type="ECO:0000313" key="3">
    <source>
        <dbReference type="EMBL" id="CAE29896.1"/>
    </source>
</evidence>
<keyword evidence="2" id="KW-0812">Transmembrane</keyword>
<feature type="region of interest" description="Disordered" evidence="1">
    <location>
        <begin position="114"/>
        <end position="135"/>
    </location>
</feature>
<gene>
    <name evidence="3" type="ordered locus">RPA4455</name>
</gene>
<proteinExistence type="predicted"/>
<evidence type="ECO:0000256" key="1">
    <source>
        <dbReference type="SAM" id="MobiDB-lite"/>
    </source>
</evidence>
<protein>
    <submittedName>
        <fullName evidence="3">Uncharacterized protein</fullName>
    </submittedName>
</protein>
<keyword evidence="2" id="KW-0472">Membrane</keyword>
<feature type="transmembrane region" description="Helical" evidence="2">
    <location>
        <begin position="173"/>
        <end position="192"/>
    </location>
</feature>
<organism evidence="3">
    <name type="scientific">Rhodopseudomonas palustris (strain ATCC BAA-98 / CGA009)</name>
    <dbReference type="NCBI Taxonomy" id="258594"/>
    <lineage>
        <taxon>Bacteria</taxon>
        <taxon>Pseudomonadati</taxon>
        <taxon>Pseudomonadota</taxon>
        <taxon>Alphaproteobacteria</taxon>
        <taxon>Hyphomicrobiales</taxon>
        <taxon>Nitrobacteraceae</taxon>
        <taxon>Rhodopseudomonas</taxon>
    </lineage>
</organism>
<dbReference type="EMBL" id="BX572607">
    <property type="protein sequence ID" value="CAE29896.1"/>
    <property type="molecule type" value="Genomic_DNA"/>
</dbReference>
<sequence>MEFAATMNHLTWTTVSAIKSCPMIATKLGDSQRGRSTRIAMASKSSTIIARRARTRAEADFATWLMMAKLGSFDSLPENAQKVLNGYRERLDRMSEIESKTIAVRETYQAYYSDMGGTGEAPEPEPRSPPPADRGEAVVDNVVRFKKPQKPKVTRIADRGARPTPPSGARRPIPALLIFAALCAIVVAWKFLTK</sequence>
<keyword evidence="2" id="KW-1133">Transmembrane helix</keyword>
<evidence type="ECO:0000256" key="2">
    <source>
        <dbReference type="SAM" id="Phobius"/>
    </source>
</evidence>
<reference evidence="3" key="1">
    <citation type="journal article" date="2004" name="Nat. Biotechnol.">
        <title>Complete genome sequence of the metabolically versatile photosynthetic bacterium Rhodopseudomonas palustris.</title>
        <authorList>
            <person name="Larimer F.W."/>
            <person name="Chain P."/>
            <person name="Hauser L."/>
            <person name="Lamerdin J."/>
            <person name="Malfatti S."/>
            <person name="Do L."/>
            <person name="Land M.L."/>
            <person name="Pelletier D.A."/>
            <person name="Beatty J.T."/>
            <person name="Lang A.S."/>
            <person name="Tabita F.R."/>
            <person name="Gibson J.L."/>
            <person name="Hanson T.E."/>
            <person name="Bobst C."/>
            <person name="Torres J.L."/>
            <person name="Peres C."/>
            <person name="Harrison F.H."/>
            <person name="Gibson J."/>
            <person name="Harwood C.S."/>
        </authorList>
    </citation>
    <scope>NUCLEOTIDE SEQUENCE [LARGE SCALE GENOMIC DNA]</scope>
    <source>
        <strain evidence="3">CGA009</strain>
    </source>
</reference>
<accession>Q6N1F1</accession>
<dbReference type="eggNOG" id="ENOG5030YKJ">
    <property type="taxonomic scope" value="Bacteria"/>
</dbReference>
<name>Q6N1F1_RHOPA</name>
<dbReference type="STRING" id="258594.RPA4455"/>
<dbReference type="HOGENOM" id="CLU_120961_0_0_5"/>